<name>A0A7K9HP99_9PICI</name>
<evidence type="ECO:0000256" key="8">
    <source>
        <dbReference type="ARBA" id="ARBA00023319"/>
    </source>
</evidence>
<evidence type="ECO:0000256" key="9">
    <source>
        <dbReference type="ARBA" id="ARBA00049937"/>
    </source>
</evidence>
<accession>A0A7K9HP99</accession>
<organism evidence="13 14">
    <name type="scientific">Bucco capensis</name>
    <name type="common">collared puffbird</name>
    <dbReference type="NCBI Taxonomy" id="135168"/>
    <lineage>
        <taxon>Eukaryota</taxon>
        <taxon>Metazoa</taxon>
        <taxon>Chordata</taxon>
        <taxon>Craniata</taxon>
        <taxon>Vertebrata</taxon>
        <taxon>Euteleostomi</taxon>
        <taxon>Archelosauria</taxon>
        <taxon>Archosauria</taxon>
        <taxon>Dinosauria</taxon>
        <taxon>Saurischia</taxon>
        <taxon>Theropoda</taxon>
        <taxon>Coelurosauria</taxon>
        <taxon>Aves</taxon>
        <taxon>Neognathae</taxon>
        <taxon>Neoaves</taxon>
        <taxon>Telluraves</taxon>
        <taxon>Coraciimorphae</taxon>
        <taxon>Piciformes</taxon>
        <taxon>Bucconidae</taxon>
        <taxon>Bucco</taxon>
    </lineage>
</organism>
<keyword evidence="5 11" id="KW-1133">Transmembrane helix</keyword>
<evidence type="ECO:0000256" key="3">
    <source>
        <dbReference type="ARBA" id="ARBA00022692"/>
    </source>
</evidence>
<evidence type="ECO:0000256" key="5">
    <source>
        <dbReference type="ARBA" id="ARBA00022989"/>
    </source>
</evidence>
<evidence type="ECO:0000256" key="7">
    <source>
        <dbReference type="ARBA" id="ARBA00023157"/>
    </source>
</evidence>
<feature type="domain" description="Ig-like" evidence="12">
    <location>
        <begin position="79"/>
        <end position="154"/>
    </location>
</feature>
<feature type="non-terminal residue" evidence="13">
    <location>
        <position position="1"/>
    </location>
</feature>
<feature type="non-terminal residue" evidence="13">
    <location>
        <position position="240"/>
    </location>
</feature>
<feature type="transmembrane region" description="Helical" evidence="11">
    <location>
        <begin position="210"/>
        <end position="235"/>
    </location>
</feature>
<evidence type="ECO:0000256" key="10">
    <source>
        <dbReference type="ARBA" id="ARBA00050022"/>
    </source>
</evidence>
<dbReference type="OrthoDB" id="9390762at2759"/>
<comment type="subcellular location">
    <subcellularLocation>
        <location evidence="1">Cell membrane</location>
        <topology evidence="1">Single-pass type I membrane protein</topology>
    </subcellularLocation>
</comment>
<sequence>FCLLLVFSSGEVTIPAELKSLVARVTINSTSCSVTCGLGVKLEETCELSPAGERKNCSLHKSICLSTWSCGLLLFTIPEGKALQLSCLPPDILALESGDYSYMWRLAPGLISTNDMLFEPLQNSSAVLSFSPAREADAGTYRCDMHLAKTRKLLKRIYFGLRVIQKDFRELDFENSLTSEQKLAENKQKGMAGKQREEVQEQEPLWQAELLYVCLLGAGTGVLASVLVSLALCFLSKALR</sequence>
<comment type="caution">
    <text evidence="13">The sequence shown here is derived from an EMBL/GenBank/DDBJ whole genome shotgun (WGS) entry which is preliminary data.</text>
</comment>
<gene>
    <name evidence="13" type="primary">Tmem81</name>
    <name evidence="13" type="ORF">BUCCAP_R09792</name>
</gene>
<proteinExistence type="predicted"/>
<keyword evidence="3 11" id="KW-0812">Transmembrane</keyword>
<dbReference type="Proteomes" id="UP000534107">
    <property type="component" value="Unassembled WGS sequence"/>
</dbReference>
<dbReference type="InterPro" id="IPR039293">
    <property type="entry name" value="TMEM81"/>
</dbReference>
<evidence type="ECO:0000259" key="12">
    <source>
        <dbReference type="PROSITE" id="PS50835"/>
    </source>
</evidence>
<reference evidence="13 14" key="1">
    <citation type="submission" date="2019-09" db="EMBL/GenBank/DDBJ databases">
        <title>Bird 10,000 Genomes (B10K) Project - Family phase.</title>
        <authorList>
            <person name="Zhang G."/>
        </authorList>
    </citation>
    <scope>NUCLEOTIDE SEQUENCE [LARGE SCALE GENOMIC DNA]</scope>
    <source>
        <strain evidence="13">B10K-DU-001-16</strain>
        <tissue evidence="13">Muscle</tissue>
    </source>
</reference>
<keyword evidence="4" id="KW-0732">Signal</keyword>
<dbReference type="PANTHER" id="PTHR35670">
    <property type="entry name" value="TRANSMEMBRANE PROTEIN 81"/>
    <property type="match status" value="1"/>
</dbReference>
<keyword evidence="14" id="KW-1185">Reference proteome</keyword>
<dbReference type="CDD" id="cd00096">
    <property type="entry name" value="Ig"/>
    <property type="match status" value="1"/>
</dbReference>
<dbReference type="InterPro" id="IPR036179">
    <property type="entry name" value="Ig-like_dom_sf"/>
</dbReference>
<evidence type="ECO:0000256" key="1">
    <source>
        <dbReference type="ARBA" id="ARBA00004251"/>
    </source>
</evidence>
<evidence type="ECO:0000256" key="11">
    <source>
        <dbReference type="SAM" id="Phobius"/>
    </source>
</evidence>
<evidence type="ECO:0000256" key="4">
    <source>
        <dbReference type="ARBA" id="ARBA00022729"/>
    </source>
</evidence>
<dbReference type="InterPro" id="IPR007110">
    <property type="entry name" value="Ig-like_dom"/>
</dbReference>
<dbReference type="SUPFAM" id="SSF48726">
    <property type="entry name" value="Immunoglobulin"/>
    <property type="match status" value="1"/>
</dbReference>
<keyword evidence="2" id="KW-1003">Cell membrane</keyword>
<evidence type="ECO:0000256" key="6">
    <source>
        <dbReference type="ARBA" id="ARBA00023136"/>
    </source>
</evidence>
<dbReference type="EMBL" id="VWZO01010224">
    <property type="protein sequence ID" value="NXH15607.1"/>
    <property type="molecule type" value="Genomic_DNA"/>
</dbReference>
<evidence type="ECO:0000256" key="2">
    <source>
        <dbReference type="ARBA" id="ARBA00022475"/>
    </source>
</evidence>
<keyword evidence="7" id="KW-1015">Disulfide bond</keyword>
<dbReference type="AlphaFoldDB" id="A0A7K9HP99"/>
<comment type="function">
    <text evidence="9">Essential fertilization factor required for male fertility. Part of a conserved trimeric sperm complex with the essential fertilization factors IZUMO1 and SPACA6 which bridges sperm and oocyte membranes during fertilization by binding to IZUMO1R/JUNO on the oocyte.</text>
</comment>
<dbReference type="GO" id="GO:0005886">
    <property type="term" value="C:plasma membrane"/>
    <property type="evidence" value="ECO:0007669"/>
    <property type="project" value="UniProtKB-SubCell"/>
</dbReference>
<keyword evidence="6 11" id="KW-0472">Membrane</keyword>
<protein>
    <recommendedName>
        <fullName evidence="10">Transmembrane protein 81</fullName>
    </recommendedName>
</protein>
<evidence type="ECO:0000313" key="14">
    <source>
        <dbReference type="Proteomes" id="UP000534107"/>
    </source>
</evidence>
<dbReference type="PANTHER" id="PTHR35670:SF1">
    <property type="entry name" value="TRANSMEMBRANE PROTEIN 81"/>
    <property type="match status" value="1"/>
</dbReference>
<dbReference type="PROSITE" id="PS50835">
    <property type="entry name" value="IG_LIKE"/>
    <property type="match status" value="1"/>
</dbReference>
<keyword evidence="8" id="KW-0393">Immunoglobulin domain</keyword>
<evidence type="ECO:0000313" key="13">
    <source>
        <dbReference type="EMBL" id="NXH15607.1"/>
    </source>
</evidence>